<keyword evidence="4" id="KW-0805">Transcription regulation</keyword>
<dbReference type="InterPro" id="IPR036390">
    <property type="entry name" value="WH_DNA-bd_sf"/>
</dbReference>
<organism evidence="10 11">
    <name type="scientific">Aotus nancymaae</name>
    <name type="common">Ma's night monkey</name>
    <dbReference type="NCBI Taxonomy" id="37293"/>
    <lineage>
        <taxon>Eukaryota</taxon>
        <taxon>Metazoa</taxon>
        <taxon>Chordata</taxon>
        <taxon>Craniata</taxon>
        <taxon>Vertebrata</taxon>
        <taxon>Euteleostomi</taxon>
        <taxon>Mammalia</taxon>
        <taxon>Eutheria</taxon>
        <taxon>Euarchontoglires</taxon>
        <taxon>Primates</taxon>
        <taxon>Haplorrhini</taxon>
        <taxon>Platyrrhini</taxon>
        <taxon>Aotidae</taxon>
        <taxon>Aotus</taxon>
    </lineage>
</organism>
<evidence type="ECO:0000256" key="6">
    <source>
        <dbReference type="ARBA" id="ARBA00023163"/>
    </source>
</evidence>
<evidence type="ECO:0000256" key="2">
    <source>
        <dbReference type="ARBA" id="ARBA00009543"/>
    </source>
</evidence>
<accession>A0A2K5CFH2</accession>
<evidence type="ECO:0000259" key="9">
    <source>
        <dbReference type="Pfam" id="PF02270"/>
    </source>
</evidence>
<proteinExistence type="inferred from homology"/>
<evidence type="ECO:0000313" key="11">
    <source>
        <dbReference type="Proteomes" id="UP000233020"/>
    </source>
</evidence>
<evidence type="ECO:0000256" key="1">
    <source>
        <dbReference type="ARBA" id="ARBA00004123"/>
    </source>
</evidence>
<dbReference type="Ensembl" id="ENSANAT00000025320.1">
    <property type="protein sequence ID" value="ENSANAP00000007542.1"/>
    <property type="gene ID" value="ENSANAG00000021835.1"/>
</dbReference>
<dbReference type="SUPFAM" id="SSF50916">
    <property type="entry name" value="Rap30/74 interaction domains"/>
    <property type="match status" value="1"/>
</dbReference>
<keyword evidence="6" id="KW-0804">Transcription</keyword>
<dbReference type="Proteomes" id="UP000233020">
    <property type="component" value="Unplaced"/>
</dbReference>
<dbReference type="PANTHER" id="PTHR10445:SF0">
    <property type="entry name" value="GENERAL TRANSCRIPTION FACTOR IIF SUBUNIT 2"/>
    <property type="match status" value="1"/>
</dbReference>
<feature type="domain" description="TFIIF beta subunit HTH" evidence="9">
    <location>
        <begin position="144"/>
        <end position="200"/>
    </location>
</feature>
<dbReference type="InterPro" id="IPR011039">
    <property type="entry name" value="TFIIF_interaction"/>
</dbReference>
<dbReference type="SUPFAM" id="SSF46785">
    <property type="entry name" value="Winged helix' DNA-binding domain"/>
    <property type="match status" value="1"/>
</dbReference>
<dbReference type="InterPro" id="IPR040450">
    <property type="entry name" value="TFIIF_beta_HTH"/>
</dbReference>
<dbReference type="InterPro" id="IPR036388">
    <property type="entry name" value="WH-like_DNA-bd_sf"/>
</dbReference>
<dbReference type="GeneTree" id="ENSGT00390000016051"/>
<reference evidence="10" key="2">
    <citation type="submission" date="2025-09" db="UniProtKB">
        <authorList>
            <consortium name="Ensembl"/>
        </authorList>
    </citation>
    <scope>IDENTIFICATION</scope>
</reference>
<evidence type="ECO:0000256" key="3">
    <source>
        <dbReference type="ARBA" id="ARBA00020815"/>
    </source>
</evidence>
<dbReference type="FunFam" id="1.10.10.10:FF:000035">
    <property type="entry name" value="General transcription factor IIF subunit 2"/>
    <property type="match status" value="1"/>
</dbReference>
<dbReference type="GO" id="GO:0006367">
    <property type="term" value="P:transcription initiation at RNA polymerase II promoter"/>
    <property type="evidence" value="ECO:0007669"/>
    <property type="project" value="InterPro"/>
</dbReference>
<evidence type="ECO:0000313" key="10">
    <source>
        <dbReference type="Ensembl" id="ENSANAP00000007542.1"/>
    </source>
</evidence>
<evidence type="ECO:0000256" key="4">
    <source>
        <dbReference type="ARBA" id="ARBA00023015"/>
    </source>
</evidence>
<reference evidence="10" key="1">
    <citation type="submission" date="2025-08" db="UniProtKB">
        <authorList>
            <consortium name="Ensembl"/>
        </authorList>
    </citation>
    <scope>IDENTIFICATION</scope>
</reference>
<dbReference type="Pfam" id="PF02270">
    <property type="entry name" value="TFIIF_beta"/>
    <property type="match status" value="1"/>
</dbReference>
<dbReference type="InterPro" id="IPR003196">
    <property type="entry name" value="TFIIF_beta"/>
</dbReference>
<name>A0A2K5CFH2_AOTNA</name>
<keyword evidence="7" id="KW-0539">Nucleus</keyword>
<dbReference type="AlphaFoldDB" id="A0A2K5CFH2"/>
<comment type="subcellular location">
    <subcellularLocation>
        <location evidence="1">Nucleus</location>
    </subcellularLocation>
</comment>
<dbReference type="STRING" id="37293.ENSANAP00000007542"/>
<evidence type="ECO:0000256" key="5">
    <source>
        <dbReference type="ARBA" id="ARBA00023125"/>
    </source>
</evidence>
<comment type="similarity">
    <text evidence="2">Belongs to the TFIIF beta subunit family.</text>
</comment>
<keyword evidence="5" id="KW-0238">DNA-binding</keyword>
<evidence type="ECO:0000256" key="8">
    <source>
        <dbReference type="ARBA" id="ARBA00033388"/>
    </source>
</evidence>
<dbReference type="GO" id="GO:0005674">
    <property type="term" value="C:transcription factor TFIIF complex"/>
    <property type="evidence" value="ECO:0007669"/>
    <property type="project" value="InterPro"/>
</dbReference>
<keyword evidence="11" id="KW-1185">Reference proteome</keyword>
<protein>
    <recommendedName>
        <fullName evidence="3">General transcription factor IIF subunit 2</fullName>
    </recommendedName>
    <alternativeName>
        <fullName evidence="8">Transcription initiation factor IIF subunit beta</fullName>
    </alternativeName>
</protein>
<dbReference type="GO" id="GO:0006368">
    <property type="term" value="P:transcription elongation by RNA polymerase II"/>
    <property type="evidence" value="ECO:0007669"/>
    <property type="project" value="UniProtKB-ARBA"/>
</dbReference>
<sequence length="209" mass="23861">ELLTSVSWQVPEYLSEVGKLWIAKTQGRTEVSFTLNEDLANIHDIGGKAASLSAHKEHPFVLQHVGGQILAIFTEGSSYKLSLEGIVVQRAECQPAAEESSKPVRISQQLDKVVTASFEPVANHQYNTEYERKKKADGKQAPVNKQHVSEMLFSAFEKHQYYHFKDFVDITKQPELLKEIGFQNVKEIHKNTWELKPEYRHHQGEEMSD</sequence>
<dbReference type="GO" id="GO:0003677">
    <property type="term" value="F:DNA binding"/>
    <property type="evidence" value="ECO:0007669"/>
    <property type="project" value="UniProtKB-KW"/>
</dbReference>
<evidence type="ECO:0000256" key="7">
    <source>
        <dbReference type="ARBA" id="ARBA00023242"/>
    </source>
</evidence>
<dbReference type="Gene3D" id="1.10.10.10">
    <property type="entry name" value="Winged helix-like DNA-binding domain superfamily/Winged helix DNA-binding domain"/>
    <property type="match status" value="1"/>
</dbReference>
<dbReference type="PANTHER" id="PTHR10445">
    <property type="entry name" value="GENERAL TRANSCRIPTION FACTOR IIF SUBUNIT 2"/>
    <property type="match status" value="1"/>
</dbReference>